<dbReference type="InterPro" id="IPR006542">
    <property type="entry name" value="DUF1093"/>
</dbReference>
<dbReference type="Gene3D" id="2.40.50.480">
    <property type="match status" value="1"/>
</dbReference>
<dbReference type="RefSeq" id="WP_038527983.1">
    <property type="nucleotide sequence ID" value="NZ_CP009223.1"/>
</dbReference>
<evidence type="ECO:0008006" key="3">
    <source>
        <dbReference type="Google" id="ProtNLM"/>
    </source>
</evidence>
<dbReference type="EMBL" id="CP009223">
    <property type="protein sequence ID" value="AIM62292.1"/>
    <property type="molecule type" value="Genomic_DNA"/>
</dbReference>
<evidence type="ECO:0000313" key="2">
    <source>
        <dbReference type="Proteomes" id="UP000029079"/>
    </source>
</evidence>
<proteinExistence type="predicted"/>
<dbReference type="Proteomes" id="UP000029079">
    <property type="component" value="Chromosome"/>
</dbReference>
<dbReference type="AlphaFoldDB" id="A0A075TXQ8"/>
<dbReference type="KEGG" id="wct:WS74_0040"/>
<accession>A0A075TXQ8</accession>
<sequence>MAKIIKFIAIVGVLAAGVAGGMYYKDTYMGQAYYTQVSTNVQPTTMKDNSGKSMGEVFTYNEKAFNDKGEARDLEWNAFEDKAFPVGTWVKVDASKKRTIGYKVIKQNEVPEKAQKALGA</sequence>
<dbReference type="KEGG" id="wci:WS105_0041"/>
<protein>
    <recommendedName>
        <fullName evidence="3">DUF1093 domain-containing protein</fullName>
    </recommendedName>
</protein>
<gene>
    <name evidence="1" type="ORF">WS74_0040</name>
</gene>
<dbReference type="SUPFAM" id="SSF159121">
    <property type="entry name" value="BC4932-like"/>
    <property type="match status" value="1"/>
</dbReference>
<dbReference type="KEGG" id="wce:WS08_0041"/>
<evidence type="ECO:0000313" key="1">
    <source>
        <dbReference type="EMBL" id="AIM62292.1"/>
    </source>
</evidence>
<reference evidence="1 2" key="1">
    <citation type="journal article" date="2014" name="Genome Announc.">
        <title>Complete Genome Sequences of Fish Pathogenic Weissella ceti Strains WS74 and WS105.</title>
        <authorList>
            <person name="Figueiredo H.C."/>
            <person name="Leal C.A."/>
            <person name="Dorella F.A."/>
            <person name="Carvalho A.F."/>
            <person name="Soares S.C."/>
            <person name="Pereira F.L."/>
            <person name="Azevedo V.A."/>
        </authorList>
    </citation>
    <scope>NUCLEOTIDE SEQUENCE [LARGE SCALE GENOMIC DNA]</scope>
    <source>
        <strain evidence="1 2">WS74</strain>
    </source>
</reference>
<dbReference type="NCBIfam" id="TIGR01655">
    <property type="entry name" value="yxeA_fam"/>
    <property type="match status" value="1"/>
</dbReference>
<dbReference type="InterPro" id="IPR036166">
    <property type="entry name" value="YxeA-like_sf"/>
</dbReference>
<reference evidence="2" key="2">
    <citation type="submission" date="2014-08" db="EMBL/GenBank/DDBJ databases">
        <title>Complete genome of Weissella ceti strain WS74 isolated from diseased rainbow trout in Brazil.</title>
        <authorList>
            <person name="Figueiredo H.C.P."/>
            <person name="Leal C.A.G."/>
            <person name="Pereira F.L."/>
            <person name="Soares S.C."/>
            <person name="Dorella F.A."/>
            <person name="Carvalho A.F."/>
            <person name="Azevedo V.A.C."/>
        </authorList>
    </citation>
    <scope>NUCLEOTIDE SEQUENCE [LARGE SCALE GENOMIC DNA]</scope>
    <source>
        <strain evidence="2">WS74</strain>
    </source>
</reference>
<dbReference type="Pfam" id="PF06486">
    <property type="entry name" value="DUF1093"/>
    <property type="match status" value="1"/>
</dbReference>
<organism evidence="1 2">
    <name type="scientific">Weissella ceti</name>
    <dbReference type="NCBI Taxonomy" id="759620"/>
    <lineage>
        <taxon>Bacteria</taxon>
        <taxon>Bacillati</taxon>
        <taxon>Bacillota</taxon>
        <taxon>Bacilli</taxon>
        <taxon>Lactobacillales</taxon>
        <taxon>Lactobacillaceae</taxon>
        <taxon>Weissella</taxon>
    </lineage>
</organism>
<dbReference type="PATRIC" id="fig|759620.7.peg.38"/>
<keyword evidence="2" id="KW-1185">Reference proteome</keyword>
<name>A0A075TXQ8_9LACO</name>